<dbReference type="GO" id="GO:0005509">
    <property type="term" value="F:calcium ion binding"/>
    <property type="evidence" value="ECO:0007669"/>
    <property type="project" value="InterPro"/>
</dbReference>
<proteinExistence type="predicted"/>
<evidence type="ECO:0000256" key="1">
    <source>
        <dbReference type="SAM" id="Phobius"/>
    </source>
</evidence>
<keyword evidence="1" id="KW-0812">Transmembrane</keyword>
<dbReference type="Gene3D" id="1.10.220.10">
    <property type="entry name" value="Annexin"/>
    <property type="match status" value="1"/>
</dbReference>
<evidence type="ECO:0008006" key="4">
    <source>
        <dbReference type="Google" id="ProtNLM"/>
    </source>
</evidence>
<dbReference type="AlphaFoldDB" id="A0A6N8HA48"/>
<name>A0A6N8HA48_9FLAO</name>
<comment type="caution">
    <text evidence="2">The sequence shown here is derived from an EMBL/GenBank/DDBJ whole genome shotgun (WGS) entry which is preliminary data.</text>
</comment>
<evidence type="ECO:0000313" key="3">
    <source>
        <dbReference type="Proteomes" id="UP000433945"/>
    </source>
</evidence>
<dbReference type="InterPro" id="IPR037104">
    <property type="entry name" value="Annexin_sf"/>
</dbReference>
<reference evidence="2 3" key="1">
    <citation type="submission" date="2019-12" db="EMBL/GenBank/DDBJ databases">
        <authorList>
            <person name="Sun J.-Q."/>
        </authorList>
    </citation>
    <scope>NUCLEOTIDE SEQUENCE [LARGE SCALE GENOMIC DNA]</scope>
    <source>
        <strain evidence="2 3">JCM 17928</strain>
    </source>
</reference>
<sequence>MDAKTKKIIIATTGVIAAGTILYFVLRKKTDNSGGECDPTGNGQNCIQVNPSVVADSLYNAMKESGTDEEAILLALKNVNAIMFDQVIKEFGKQSYNKYLGNQINLTPWDPLPLEPLPVWLKSELTTSEYNKLKLKYPQLT</sequence>
<keyword evidence="1" id="KW-0472">Membrane</keyword>
<feature type="transmembrane region" description="Helical" evidence="1">
    <location>
        <begin position="7"/>
        <end position="26"/>
    </location>
</feature>
<dbReference type="RefSeq" id="WP_157482115.1">
    <property type="nucleotide sequence ID" value="NZ_WOWP01000016.1"/>
</dbReference>
<keyword evidence="3" id="KW-1185">Reference proteome</keyword>
<dbReference type="GO" id="GO:0005544">
    <property type="term" value="F:calcium-dependent phospholipid binding"/>
    <property type="evidence" value="ECO:0007669"/>
    <property type="project" value="InterPro"/>
</dbReference>
<dbReference type="Proteomes" id="UP000433945">
    <property type="component" value="Unassembled WGS sequence"/>
</dbReference>
<protein>
    <recommendedName>
        <fullName evidence="4">Annexin</fullName>
    </recommendedName>
</protein>
<keyword evidence="1" id="KW-1133">Transmembrane helix</keyword>
<dbReference type="EMBL" id="WOWP01000016">
    <property type="protein sequence ID" value="MUV03172.1"/>
    <property type="molecule type" value="Genomic_DNA"/>
</dbReference>
<evidence type="ECO:0000313" key="2">
    <source>
        <dbReference type="EMBL" id="MUV03172.1"/>
    </source>
</evidence>
<gene>
    <name evidence="2" type="ORF">GN157_05565</name>
</gene>
<organism evidence="2 3">
    <name type="scientific">Flavobacterium rakeshii</name>
    <dbReference type="NCBI Taxonomy" id="1038845"/>
    <lineage>
        <taxon>Bacteria</taxon>
        <taxon>Pseudomonadati</taxon>
        <taxon>Bacteroidota</taxon>
        <taxon>Flavobacteriia</taxon>
        <taxon>Flavobacteriales</taxon>
        <taxon>Flavobacteriaceae</taxon>
        <taxon>Flavobacterium</taxon>
    </lineage>
</organism>
<dbReference type="OrthoDB" id="1365308at2"/>
<accession>A0A6N8HA48</accession>